<evidence type="ECO:0000313" key="3">
    <source>
        <dbReference type="Proteomes" id="UP000075901"/>
    </source>
</evidence>
<evidence type="ECO:0000256" key="1">
    <source>
        <dbReference type="SAM" id="MobiDB-lite"/>
    </source>
</evidence>
<name>A0A182TAW2_9DIPT</name>
<accession>A0A182TAW2</accession>
<dbReference type="Proteomes" id="UP000075901">
    <property type="component" value="Unassembled WGS sequence"/>
</dbReference>
<feature type="compositionally biased region" description="Low complexity" evidence="1">
    <location>
        <begin position="644"/>
        <end position="657"/>
    </location>
</feature>
<feature type="region of interest" description="Disordered" evidence="1">
    <location>
        <begin position="632"/>
        <end position="657"/>
    </location>
</feature>
<reference evidence="2" key="2">
    <citation type="submission" date="2020-05" db="UniProtKB">
        <authorList>
            <consortium name="EnsemblMetazoa"/>
        </authorList>
    </citation>
    <scope>IDENTIFICATION</scope>
    <source>
        <strain evidence="2">maculatus3</strain>
    </source>
</reference>
<proteinExistence type="predicted"/>
<organism evidence="2 3">
    <name type="scientific">Anopheles maculatus</name>
    <dbReference type="NCBI Taxonomy" id="74869"/>
    <lineage>
        <taxon>Eukaryota</taxon>
        <taxon>Metazoa</taxon>
        <taxon>Ecdysozoa</taxon>
        <taxon>Arthropoda</taxon>
        <taxon>Hexapoda</taxon>
        <taxon>Insecta</taxon>
        <taxon>Pterygota</taxon>
        <taxon>Neoptera</taxon>
        <taxon>Endopterygota</taxon>
        <taxon>Diptera</taxon>
        <taxon>Nematocera</taxon>
        <taxon>Culicoidea</taxon>
        <taxon>Culicidae</taxon>
        <taxon>Anophelinae</taxon>
        <taxon>Anopheles</taxon>
        <taxon>Anopheles maculatus group</taxon>
    </lineage>
</organism>
<reference evidence="3" key="1">
    <citation type="submission" date="2013-09" db="EMBL/GenBank/DDBJ databases">
        <title>The Genome Sequence of Anopheles maculatus species B.</title>
        <authorList>
            <consortium name="The Broad Institute Genomics Platform"/>
            <person name="Neafsey D.E."/>
            <person name="Besansky N."/>
            <person name="Howell P."/>
            <person name="Walton C."/>
            <person name="Young S.K."/>
            <person name="Zeng Q."/>
            <person name="Gargeya S."/>
            <person name="Fitzgerald M."/>
            <person name="Haas B."/>
            <person name="Abouelleil A."/>
            <person name="Allen A.W."/>
            <person name="Alvarado L."/>
            <person name="Arachchi H.M."/>
            <person name="Berlin A.M."/>
            <person name="Chapman S.B."/>
            <person name="Gainer-Dewar J."/>
            <person name="Goldberg J."/>
            <person name="Griggs A."/>
            <person name="Gujja S."/>
            <person name="Hansen M."/>
            <person name="Howarth C."/>
            <person name="Imamovic A."/>
            <person name="Ireland A."/>
            <person name="Larimer J."/>
            <person name="McCowan C."/>
            <person name="Murphy C."/>
            <person name="Pearson M."/>
            <person name="Poon T.W."/>
            <person name="Priest M."/>
            <person name="Roberts A."/>
            <person name="Saif S."/>
            <person name="Shea T."/>
            <person name="Sisk P."/>
            <person name="Sykes S."/>
            <person name="Wortman J."/>
            <person name="Nusbaum C."/>
            <person name="Birren B."/>
        </authorList>
    </citation>
    <scope>NUCLEOTIDE SEQUENCE [LARGE SCALE GENOMIC DNA]</scope>
    <source>
        <strain evidence="3">maculatus3</strain>
    </source>
</reference>
<feature type="region of interest" description="Disordered" evidence="1">
    <location>
        <begin position="1"/>
        <end position="34"/>
    </location>
</feature>
<evidence type="ECO:0000313" key="2">
    <source>
        <dbReference type="EnsemblMetazoa" id="AMAM023146-PA"/>
    </source>
</evidence>
<feature type="region of interest" description="Disordered" evidence="1">
    <location>
        <begin position="333"/>
        <end position="414"/>
    </location>
</feature>
<feature type="region of interest" description="Disordered" evidence="1">
    <location>
        <begin position="481"/>
        <end position="500"/>
    </location>
</feature>
<feature type="compositionally biased region" description="Polar residues" evidence="1">
    <location>
        <begin position="1"/>
        <end position="28"/>
    </location>
</feature>
<feature type="region of interest" description="Disordered" evidence="1">
    <location>
        <begin position="704"/>
        <end position="728"/>
    </location>
</feature>
<dbReference type="VEuPathDB" id="VectorBase:AMAM023146"/>
<feature type="compositionally biased region" description="Polar residues" evidence="1">
    <location>
        <begin position="399"/>
        <end position="414"/>
    </location>
</feature>
<sequence>MTPDTASASNERTTQKQGTPTDQQNSIKQGGPATISLSTQSNIEIVRKGAPQVHYPLGLLPGLSGNSNGGEGCRWMRLKIENDFSHMYIQSWQCCITYGTIKKAIYDANRTQKSICLETPIPRDQIKTPMLPYVYALPKEGHSLFLGPYPCSEMKPDVILCQSVEGSLYEREVYERLHDIPTNGTAKRTTGCWVDAVTSRVASLSILPKRNQLGEEAKNACASVASAGQRSLLKRNNISSVAMAATSNGTATIVDTAQEKRRDVAISPNDSDDDDDVVVLETNQDDDDDNTVRTVNVSTVQGSANVHEQPLRKELSGGCNAVDLLKLVQGTMKQNQQKKREIELGLQLHRSSTSTTPPTPKDVGRDNANRKRTAPEPAGASFTAPKVPRRSDPTFAGTVASNQGSRNAPSSTIQSIGLRRLSLSGPQQMKTAVMRQSSGIVTITPFDKTERPISVKITQNIERPSQMARITQEPVERRSLGTTKVSSALPPPPPLPVPRSRLNSVAVERFNRSPPTLLQLDEDDVVLVDDDDDEEMVVNNGAAVNKSTFSGPNPERVTTITTTTSASNGDSDIPPTGAQKKFLSKEEFVKISHKVDLSKTGQQNGYNYDRATGVLKINRSLLNSLQRDGVLQQSVGDSSRLPRTGSGVTSTSNSTVATVSSNSRPVAVASAAAAATPSMTKTMPRMKVVPRVTATTPATTVCEEVSETNPSNSGRSDRSIVVPPRTNGTTTNPVINLKYLSEGQKDRKVLIQPNTKGVLESKIPGLGLVEAVRFKDEVIINLKELTVKKQLVSVPNLEAAVTLLNQFIQRNTYTFKPLNLVIQWQFKERTAPLAMDEKLTSLISQCCVSVFLFDHRFAQCAD</sequence>
<dbReference type="EnsemblMetazoa" id="AMAM023146-RA">
    <property type="protein sequence ID" value="AMAM023146-PA"/>
    <property type="gene ID" value="AMAM023146"/>
</dbReference>
<dbReference type="AlphaFoldDB" id="A0A182TAW2"/>
<protein>
    <submittedName>
        <fullName evidence="2">Uncharacterized protein</fullName>
    </submittedName>
</protein>
<keyword evidence="3" id="KW-1185">Reference proteome</keyword>